<dbReference type="PANTHER" id="PTHR17357">
    <property type="entry name" value="GM2 GANGLIOSIDE ACTIVATOR PROTEIN"/>
    <property type="match status" value="1"/>
</dbReference>
<evidence type="ECO:0000256" key="2">
    <source>
        <dbReference type="SAM" id="SignalP"/>
    </source>
</evidence>
<evidence type="ECO:0000313" key="4">
    <source>
        <dbReference type="Proteomes" id="UP000663828"/>
    </source>
</evidence>
<dbReference type="SUPFAM" id="SSF63707">
    <property type="entry name" value="Ganglioside M2 (gm2) activator"/>
    <property type="match status" value="1"/>
</dbReference>
<protein>
    <recommendedName>
        <fullName evidence="5">Ganglioside GM2 activator-like protein</fullName>
    </recommendedName>
</protein>
<accession>A0A815F364</accession>
<evidence type="ECO:0008006" key="5">
    <source>
        <dbReference type="Google" id="ProtNLM"/>
    </source>
</evidence>
<dbReference type="GO" id="GO:0006689">
    <property type="term" value="P:ganglioside catabolic process"/>
    <property type="evidence" value="ECO:0007669"/>
    <property type="project" value="InterPro"/>
</dbReference>
<name>A0A815F364_ADIRI</name>
<evidence type="ECO:0000256" key="1">
    <source>
        <dbReference type="ARBA" id="ARBA00022729"/>
    </source>
</evidence>
<dbReference type="PANTHER" id="PTHR17357:SF0">
    <property type="entry name" value="GANGLIOSIDE GM2 ACTIVATOR"/>
    <property type="match status" value="1"/>
</dbReference>
<dbReference type="InterPro" id="IPR036846">
    <property type="entry name" value="GM2-AP_sf"/>
</dbReference>
<organism evidence="3 4">
    <name type="scientific">Adineta ricciae</name>
    <name type="common">Rotifer</name>
    <dbReference type="NCBI Taxonomy" id="249248"/>
    <lineage>
        <taxon>Eukaryota</taxon>
        <taxon>Metazoa</taxon>
        <taxon>Spiralia</taxon>
        <taxon>Gnathifera</taxon>
        <taxon>Rotifera</taxon>
        <taxon>Eurotatoria</taxon>
        <taxon>Bdelloidea</taxon>
        <taxon>Adinetida</taxon>
        <taxon>Adinetidae</taxon>
        <taxon>Adineta</taxon>
    </lineage>
</organism>
<keyword evidence="4" id="KW-1185">Reference proteome</keyword>
<dbReference type="Gene3D" id="2.70.220.10">
    <property type="entry name" value="Ganglioside GM2 activator"/>
    <property type="match status" value="1"/>
</dbReference>
<dbReference type="GO" id="GO:0008047">
    <property type="term" value="F:enzyme activator activity"/>
    <property type="evidence" value="ECO:0007669"/>
    <property type="project" value="InterPro"/>
</dbReference>
<comment type="caution">
    <text evidence="3">The sequence shown here is derived from an EMBL/GenBank/DDBJ whole genome shotgun (WGS) entry which is preliminary data.</text>
</comment>
<dbReference type="Proteomes" id="UP000663828">
    <property type="component" value="Unassembled WGS sequence"/>
</dbReference>
<dbReference type="GO" id="GO:0005319">
    <property type="term" value="F:lipid transporter activity"/>
    <property type="evidence" value="ECO:0007669"/>
    <property type="project" value="TreeGrafter"/>
</dbReference>
<gene>
    <name evidence="3" type="ORF">XAT740_LOCUS29755</name>
</gene>
<dbReference type="EMBL" id="CAJNOR010002611">
    <property type="protein sequence ID" value="CAF1318069.1"/>
    <property type="molecule type" value="Genomic_DNA"/>
</dbReference>
<dbReference type="InterPro" id="IPR028996">
    <property type="entry name" value="GM2-AP"/>
</dbReference>
<reference evidence="3" key="1">
    <citation type="submission" date="2021-02" db="EMBL/GenBank/DDBJ databases">
        <authorList>
            <person name="Nowell W R."/>
        </authorList>
    </citation>
    <scope>NUCLEOTIDE SEQUENCE</scope>
</reference>
<dbReference type="AlphaFoldDB" id="A0A815F364"/>
<feature type="signal peptide" evidence="2">
    <location>
        <begin position="1"/>
        <end position="17"/>
    </location>
</feature>
<sequence>MMLAIVFFLLQIQQIYGSSYTITMNEVDVNCIKEPKKLPSLPIQIIAFNIWNNELSIPGTLDLSMSINVTTKLSDKIQFSTKVERKFGPAWIDLPCLAGIGACDKLSFCDLIKQACQSKSLIRFNVKNASNPCSCDLDIGTYTFEHVPIKIKRKKSAKLMKPMTTGPYRFKIKFFEPKTKATVGCVNGYFTLFKPNKFL</sequence>
<evidence type="ECO:0000313" key="3">
    <source>
        <dbReference type="EMBL" id="CAF1318069.1"/>
    </source>
</evidence>
<proteinExistence type="predicted"/>
<dbReference type="GO" id="GO:0009898">
    <property type="term" value="C:cytoplasmic side of plasma membrane"/>
    <property type="evidence" value="ECO:0007669"/>
    <property type="project" value="TreeGrafter"/>
</dbReference>
<keyword evidence="1 2" id="KW-0732">Signal</keyword>
<feature type="chain" id="PRO_5033022622" description="Ganglioside GM2 activator-like protein" evidence="2">
    <location>
        <begin position="18"/>
        <end position="199"/>
    </location>
</feature>